<dbReference type="EMBL" id="SWLE01000002">
    <property type="protein sequence ID" value="TNN02681.1"/>
    <property type="molecule type" value="Genomic_DNA"/>
</dbReference>
<reference evidence="2 3" key="1">
    <citation type="submission" date="2019-04" db="EMBL/GenBank/DDBJ databases">
        <title>The sequence and de novo assembly of Takifugu bimaculatus genome using PacBio and Hi-C technologies.</title>
        <authorList>
            <person name="Xu P."/>
            <person name="Liu B."/>
            <person name="Zhou Z."/>
        </authorList>
    </citation>
    <scope>NUCLEOTIDE SEQUENCE [LARGE SCALE GENOMIC DNA]</scope>
    <source>
        <strain evidence="2">TB-2018</strain>
        <tissue evidence="2">Muscle</tissue>
    </source>
</reference>
<accession>A0A4Z2CEU9</accession>
<evidence type="ECO:0000256" key="1">
    <source>
        <dbReference type="SAM" id="MobiDB-lite"/>
    </source>
</evidence>
<proteinExistence type="predicted"/>
<name>A0A4Z2CEU9_9TELE</name>
<organism evidence="2 3">
    <name type="scientific">Takifugu bimaculatus</name>
    <dbReference type="NCBI Taxonomy" id="433685"/>
    <lineage>
        <taxon>Eukaryota</taxon>
        <taxon>Metazoa</taxon>
        <taxon>Chordata</taxon>
        <taxon>Craniata</taxon>
        <taxon>Vertebrata</taxon>
        <taxon>Euteleostomi</taxon>
        <taxon>Actinopterygii</taxon>
        <taxon>Neopterygii</taxon>
        <taxon>Teleostei</taxon>
        <taxon>Neoteleostei</taxon>
        <taxon>Acanthomorphata</taxon>
        <taxon>Eupercaria</taxon>
        <taxon>Tetraodontiformes</taxon>
        <taxon>Tetradontoidea</taxon>
        <taxon>Tetraodontidae</taxon>
        <taxon>Takifugu</taxon>
    </lineage>
</organism>
<evidence type="ECO:0000313" key="2">
    <source>
        <dbReference type="EMBL" id="TNN02681.1"/>
    </source>
</evidence>
<sequence>MAANATASKPLHQIGPTVFLGRPRFTKTQNGKKPDKHLLPLTKNQSPAKTEQANRNIAQASQFQTAMTDSAALQQQYYPWYQQAQQHYPGYTYPYNYYYPMATVSTVQIQCIRRLQHKTH</sequence>
<gene>
    <name evidence="2" type="ORF">fugu_010168</name>
</gene>
<dbReference type="AlphaFoldDB" id="A0A4Z2CEU9"/>
<feature type="region of interest" description="Disordered" evidence="1">
    <location>
        <begin position="17"/>
        <end position="50"/>
    </location>
</feature>
<dbReference type="Proteomes" id="UP000516260">
    <property type="component" value="Chromosome 10"/>
</dbReference>
<comment type="caution">
    <text evidence="2">The sequence shown here is derived from an EMBL/GenBank/DDBJ whole genome shotgun (WGS) entry which is preliminary data.</text>
</comment>
<protein>
    <submittedName>
        <fullName evidence="2">Uncharacterized protein</fullName>
    </submittedName>
</protein>
<keyword evidence="3" id="KW-1185">Reference proteome</keyword>
<evidence type="ECO:0000313" key="3">
    <source>
        <dbReference type="Proteomes" id="UP000516260"/>
    </source>
</evidence>